<protein>
    <recommendedName>
        <fullName evidence="7">3-methyl-2-oxobutanoate hydroxymethyltransferase</fullName>
        <ecNumber evidence="7">2.1.2.11</ecNumber>
    </recommendedName>
    <alternativeName>
        <fullName evidence="7">Ketopantoate hydroxymethyltransferase</fullName>
        <shortName evidence="7">KPHMT</shortName>
    </alternativeName>
</protein>
<proteinExistence type="inferred from homology"/>
<dbReference type="GO" id="GO:0015940">
    <property type="term" value="P:pantothenate biosynthetic process"/>
    <property type="evidence" value="ECO:0007669"/>
    <property type="project" value="UniProtKB-UniRule"/>
</dbReference>
<dbReference type="HAMAP" id="MF_00156">
    <property type="entry name" value="PanB"/>
    <property type="match status" value="1"/>
</dbReference>
<organism evidence="11 12">
    <name type="scientific">Campylobacter hominis (strain ATCC BAA-381 / DSM 21671 / CCUG 45161 / LMG 19568 / NCTC 13146 / CH001A)</name>
    <dbReference type="NCBI Taxonomy" id="360107"/>
    <lineage>
        <taxon>Bacteria</taxon>
        <taxon>Pseudomonadati</taxon>
        <taxon>Campylobacterota</taxon>
        <taxon>Epsilonproteobacteria</taxon>
        <taxon>Campylobacterales</taxon>
        <taxon>Campylobacteraceae</taxon>
        <taxon>Campylobacter</taxon>
    </lineage>
</organism>
<reference evidence="12" key="1">
    <citation type="submission" date="2007-07" db="EMBL/GenBank/DDBJ databases">
        <title>Complete genome sequence of Campylobacter hominis ATCC BAA-381, a commensal isolated from the human gastrointestinal tract.</title>
        <authorList>
            <person name="Fouts D.E."/>
            <person name="Mongodin E.F."/>
            <person name="Puiu D."/>
            <person name="Sebastian Y."/>
            <person name="Miller W.G."/>
            <person name="Mandrell R.E."/>
            <person name="Nelson K.E."/>
        </authorList>
    </citation>
    <scope>NUCLEOTIDE SEQUENCE [LARGE SCALE GENOMIC DNA]</scope>
    <source>
        <strain evidence="12">ATCC BAA-381 / LMG 19568 / NCTC 13146 / CH001A</strain>
    </source>
</reference>
<dbReference type="NCBIfam" id="TIGR00222">
    <property type="entry name" value="panB"/>
    <property type="match status" value="1"/>
</dbReference>
<evidence type="ECO:0000256" key="7">
    <source>
        <dbReference type="HAMAP-Rule" id="MF_00156"/>
    </source>
</evidence>
<dbReference type="InterPro" id="IPR015813">
    <property type="entry name" value="Pyrv/PenolPyrv_kinase-like_dom"/>
</dbReference>
<evidence type="ECO:0000256" key="9">
    <source>
        <dbReference type="PIRSR" id="PIRSR000388-2"/>
    </source>
</evidence>
<gene>
    <name evidence="7 11" type="primary">panB</name>
    <name evidence="11" type="ordered locus">CHAB381_0735</name>
</gene>
<accession>A7I1C3</accession>
<dbReference type="Gene3D" id="3.20.20.60">
    <property type="entry name" value="Phosphoenolpyruvate-binding domains"/>
    <property type="match status" value="1"/>
</dbReference>
<feature type="binding site" evidence="7 10">
    <location>
        <position position="113"/>
    </location>
    <ligand>
        <name>Mg(2+)</name>
        <dbReference type="ChEBI" id="CHEBI:18420"/>
    </ligand>
</feature>
<keyword evidence="11" id="KW-0489">Methyltransferase</keyword>
<comment type="catalytic activity">
    <reaction evidence="7">
        <text>(6R)-5,10-methylene-5,6,7,8-tetrahydrofolate + 3-methyl-2-oxobutanoate + H2O = 2-dehydropantoate + (6S)-5,6,7,8-tetrahydrofolate</text>
        <dbReference type="Rhea" id="RHEA:11824"/>
        <dbReference type="ChEBI" id="CHEBI:11561"/>
        <dbReference type="ChEBI" id="CHEBI:11851"/>
        <dbReference type="ChEBI" id="CHEBI:15377"/>
        <dbReference type="ChEBI" id="CHEBI:15636"/>
        <dbReference type="ChEBI" id="CHEBI:57453"/>
        <dbReference type="EC" id="2.1.2.11"/>
    </reaction>
</comment>
<evidence type="ECO:0000256" key="2">
    <source>
        <dbReference type="ARBA" id="ARBA00008676"/>
    </source>
</evidence>
<evidence type="ECO:0000313" key="12">
    <source>
        <dbReference type="Proteomes" id="UP000002407"/>
    </source>
</evidence>
<feature type="active site" description="Proton acceptor" evidence="7 8">
    <location>
        <position position="181"/>
    </location>
</feature>
<keyword evidence="7 10" id="KW-0479">Metal-binding</keyword>
<dbReference type="PANTHER" id="PTHR20881">
    <property type="entry name" value="3-METHYL-2-OXOBUTANOATE HYDROXYMETHYLTRANSFERASE"/>
    <property type="match status" value="1"/>
</dbReference>
<comment type="similarity">
    <text evidence="2 7">Belongs to the PanB family.</text>
</comment>
<feature type="binding site" evidence="7 9">
    <location>
        <position position="82"/>
    </location>
    <ligand>
        <name>3-methyl-2-oxobutanoate</name>
        <dbReference type="ChEBI" id="CHEBI:11851"/>
    </ligand>
</feature>
<dbReference type="InterPro" id="IPR040442">
    <property type="entry name" value="Pyrv_kinase-like_dom_sf"/>
</dbReference>
<dbReference type="NCBIfam" id="NF001452">
    <property type="entry name" value="PRK00311.1"/>
    <property type="match status" value="1"/>
</dbReference>
<dbReference type="GO" id="GO:0000287">
    <property type="term" value="F:magnesium ion binding"/>
    <property type="evidence" value="ECO:0007669"/>
    <property type="project" value="TreeGrafter"/>
</dbReference>
<evidence type="ECO:0000256" key="1">
    <source>
        <dbReference type="ARBA" id="ARBA00005033"/>
    </source>
</evidence>
<dbReference type="EC" id="2.1.2.11" evidence="7"/>
<dbReference type="GO" id="GO:0008168">
    <property type="term" value="F:methyltransferase activity"/>
    <property type="evidence" value="ECO:0007669"/>
    <property type="project" value="UniProtKB-KW"/>
</dbReference>
<keyword evidence="7 10" id="KW-0460">Magnesium</keyword>
<dbReference type="PANTHER" id="PTHR20881:SF0">
    <property type="entry name" value="3-METHYL-2-OXOBUTANOATE HYDROXYMETHYLTRANSFERASE"/>
    <property type="match status" value="1"/>
</dbReference>
<comment type="subunit">
    <text evidence="3 7">Homodecamer; pentamer of dimers.</text>
</comment>
<evidence type="ECO:0000256" key="5">
    <source>
        <dbReference type="ARBA" id="ARBA00022679"/>
    </source>
</evidence>
<feature type="binding site" evidence="7 9">
    <location>
        <position position="111"/>
    </location>
    <ligand>
        <name>3-methyl-2-oxobutanoate</name>
        <dbReference type="ChEBI" id="CHEBI:11851"/>
    </ligand>
</feature>
<feature type="binding site" evidence="7 10">
    <location>
        <position position="43"/>
    </location>
    <ligand>
        <name>Mg(2+)</name>
        <dbReference type="ChEBI" id="CHEBI:18420"/>
    </ligand>
</feature>
<keyword evidence="5 7" id="KW-0808">Transferase</keyword>
<evidence type="ECO:0000256" key="3">
    <source>
        <dbReference type="ARBA" id="ARBA00011424"/>
    </source>
</evidence>
<evidence type="ECO:0000256" key="4">
    <source>
        <dbReference type="ARBA" id="ARBA00022655"/>
    </source>
</evidence>
<dbReference type="GO" id="GO:0003864">
    <property type="term" value="F:3-methyl-2-oxobutanoate hydroxymethyltransferase activity"/>
    <property type="evidence" value="ECO:0007669"/>
    <property type="project" value="UniProtKB-UniRule"/>
</dbReference>
<comment type="pathway">
    <text evidence="1 7">Cofactor biosynthesis; (R)-pantothenate biosynthesis; (R)-pantoate from 3-methyl-2-oxobutanoate: step 1/2.</text>
</comment>
<dbReference type="GO" id="GO:0032259">
    <property type="term" value="P:methylation"/>
    <property type="evidence" value="ECO:0007669"/>
    <property type="project" value="UniProtKB-KW"/>
</dbReference>
<keyword evidence="7" id="KW-0963">Cytoplasm</keyword>
<comment type="function">
    <text evidence="6 7">Catalyzes the reversible reaction in which hydroxymethyl group from 5,10-methylenetetrahydrofolate is transferred onto alpha-ketoisovalerate to form ketopantoate.</text>
</comment>
<comment type="cofactor">
    <cofactor evidence="7 10">
        <name>Mg(2+)</name>
        <dbReference type="ChEBI" id="CHEBI:18420"/>
    </cofactor>
    <text evidence="7 10">Binds 1 Mg(2+) ion per subunit.</text>
</comment>
<name>A7I1C3_CAMHC</name>
<dbReference type="EMBL" id="CP000776">
    <property type="protein sequence ID" value="ABS52325.1"/>
    <property type="molecule type" value="Genomic_DNA"/>
</dbReference>
<dbReference type="CDD" id="cd06557">
    <property type="entry name" value="KPHMT-like"/>
    <property type="match status" value="1"/>
</dbReference>
<sequence length="265" mass="28863">MKTITPNAIIAKKNMEKIVMITAYDALFAKLFDEYVDIILVGDSLNMSFNGQKDTINIGMREMIYHTRAVKNGAKHAMVILDMPFGAVSDKKTALKNSIKAYKKSGCDAIKIEGGADKADLIFHLTKNAIAVCGHIGLKPQMVRFEGGYKVKGRGGEAEISALITDAKALEKAGVFAIVVEGTLSSVAEKIAKSVQVPVIGIGSGVNVDGQVLVWSDMLGFFEEFHPKFAKTYLDGASIVKKAVQNYADEVRNSIFPSKEFEYKE</sequence>
<dbReference type="FunFam" id="3.20.20.60:FF:000003">
    <property type="entry name" value="3-methyl-2-oxobutanoate hydroxymethyltransferase"/>
    <property type="match status" value="1"/>
</dbReference>
<dbReference type="GO" id="GO:0005737">
    <property type="term" value="C:cytoplasm"/>
    <property type="evidence" value="ECO:0007669"/>
    <property type="project" value="UniProtKB-SubCell"/>
</dbReference>
<keyword evidence="4 7" id="KW-0566">Pantothenate biosynthesis</keyword>
<keyword evidence="12" id="KW-1185">Reference proteome</keyword>
<evidence type="ECO:0000256" key="8">
    <source>
        <dbReference type="PIRSR" id="PIRSR000388-1"/>
    </source>
</evidence>
<dbReference type="UniPathway" id="UPA00028">
    <property type="reaction ID" value="UER00003"/>
</dbReference>
<feature type="binding site" evidence="7 9">
    <location>
        <begin position="43"/>
        <end position="44"/>
    </location>
    <ligand>
        <name>3-methyl-2-oxobutanoate</name>
        <dbReference type="ChEBI" id="CHEBI:11851"/>
    </ligand>
</feature>
<feature type="binding site" evidence="7 10">
    <location>
        <position position="82"/>
    </location>
    <ligand>
        <name>Mg(2+)</name>
        <dbReference type="ChEBI" id="CHEBI:18420"/>
    </ligand>
</feature>
<dbReference type="Proteomes" id="UP000002407">
    <property type="component" value="Chromosome"/>
</dbReference>
<evidence type="ECO:0000256" key="6">
    <source>
        <dbReference type="ARBA" id="ARBA00056497"/>
    </source>
</evidence>
<dbReference type="AlphaFoldDB" id="A7I1C3"/>
<evidence type="ECO:0000256" key="10">
    <source>
        <dbReference type="PIRSR" id="PIRSR000388-3"/>
    </source>
</evidence>
<dbReference type="InterPro" id="IPR003700">
    <property type="entry name" value="Pantoate_hydroxy_MeTrfase"/>
</dbReference>
<dbReference type="RefSeq" id="WP_012108602.1">
    <property type="nucleotide sequence ID" value="NC_009714.1"/>
</dbReference>
<evidence type="ECO:0000313" key="11">
    <source>
        <dbReference type="EMBL" id="ABS52325.1"/>
    </source>
</evidence>
<dbReference type="eggNOG" id="COG0413">
    <property type="taxonomic scope" value="Bacteria"/>
</dbReference>
<dbReference type="Pfam" id="PF02548">
    <property type="entry name" value="Pantoate_transf"/>
    <property type="match status" value="1"/>
</dbReference>
<dbReference type="PIRSF" id="PIRSF000388">
    <property type="entry name" value="Pantoate_hydroxy_MeTrfase"/>
    <property type="match status" value="1"/>
</dbReference>
<dbReference type="STRING" id="360107.CHAB381_0735"/>
<dbReference type="OrthoDB" id="9781789at2"/>
<dbReference type="HOGENOM" id="CLU_036645_1_0_7"/>
<comment type="subcellular location">
    <subcellularLocation>
        <location evidence="7">Cytoplasm</location>
    </subcellularLocation>
</comment>
<dbReference type="KEGG" id="cha:CHAB381_0735"/>
<dbReference type="SUPFAM" id="SSF51621">
    <property type="entry name" value="Phosphoenolpyruvate/pyruvate domain"/>
    <property type="match status" value="1"/>
</dbReference>